<dbReference type="GO" id="GO:0016853">
    <property type="term" value="F:isomerase activity"/>
    <property type="evidence" value="ECO:0007669"/>
    <property type="project" value="UniProtKB-ARBA"/>
</dbReference>
<proteinExistence type="inferred from homology"/>
<evidence type="ECO:0000313" key="6">
    <source>
        <dbReference type="Proteomes" id="UP000193495"/>
    </source>
</evidence>
<dbReference type="Proteomes" id="UP000240624">
    <property type="component" value="Unassembled WGS sequence"/>
</dbReference>
<comment type="similarity">
    <text evidence="1">Belongs to the FAH family.</text>
</comment>
<dbReference type="InterPro" id="IPR011234">
    <property type="entry name" value="Fumarylacetoacetase-like_C"/>
</dbReference>
<reference evidence="5 6" key="1">
    <citation type="submission" date="2017-03" db="EMBL/GenBank/DDBJ databases">
        <authorList>
            <person name="Afonso C.L."/>
            <person name="Miller P.J."/>
            <person name="Scott M.A."/>
            <person name="Spackman E."/>
            <person name="Goraichik I."/>
            <person name="Dimitrov K.M."/>
            <person name="Suarez D.L."/>
            <person name="Swayne D.E."/>
        </authorList>
    </citation>
    <scope>NUCLEOTIDE SEQUENCE [LARGE SCALE GENOMIC DNA]</scope>
    <source>
        <strain evidence="5 6">CECT 8367</strain>
    </source>
</reference>
<accession>A0A1X6Z2K5</accession>
<reference evidence="4 7" key="2">
    <citation type="submission" date="2018-03" db="EMBL/GenBank/DDBJ databases">
        <title>Genomic Encyclopedia of Archaeal and Bacterial Type Strains, Phase II (KMG-II): from individual species to whole genera.</title>
        <authorList>
            <person name="Goeker M."/>
        </authorList>
    </citation>
    <scope>NUCLEOTIDE SEQUENCE [LARGE SCALE GENOMIC DNA]</scope>
    <source>
        <strain evidence="4 7">DSM 29956</strain>
    </source>
</reference>
<organism evidence="5 6">
    <name type="scientific">Limimaricola soesokkakensis</name>
    <dbReference type="NCBI Taxonomy" id="1343159"/>
    <lineage>
        <taxon>Bacteria</taxon>
        <taxon>Pseudomonadati</taxon>
        <taxon>Pseudomonadota</taxon>
        <taxon>Alphaproteobacteria</taxon>
        <taxon>Rhodobacterales</taxon>
        <taxon>Paracoccaceae</taxon>
        <taxon>Limimaricola</taxon>
    </lineage>
</organism>
<dbReference type="GO" id="GO:0046872">
    <property type="term" value="F:metal ion binding"/>
    <property type="evidence" value="ECO:0007669"/>
    <property type="project" value="UniProtKB-KW"/>
</dbReference>
<dbReference type="EMBL" id="FWFY01000004">
    <property type="protein sequence ID" value="SLN38679.1"/>
    <property type="molecule type" value="Genomic_DNA"/>
</dbReference>
<name>A0A1X6Z2K5_9RHOB</name>
<dbReference type="InterPro" id="IPR036663">
    <property type="entry name" value="Fumarylacetoacetase_C_sf"/>
</dbReference>
<dbReference type="EMBL" id="PYGB01000014">
    <property type="protein sequence ID" value="PSK81789.1"/>
    <property type="molecule type" value="Genomic_DNA"/>
</dbReference>
<evidence type="ECO:0000313" key="7">
    <source>
        <dbReference type="Proteomes" id="UP000240624"/>
    </source>
</evidence>
<keyword evidence="2" id="KW-0479">Metal-binding</keyword>
<evidence type="ECO:0000256" key="2">
    <source>
        <dbReference type="ARBA" id="ARBA00022723"/>
    </source>
</evidence>
<evidence type="ECO:0000313" key="4">
    <source>
        <dbReference type="EMBL" id="PSK81789.1"/>
    </source>
</evidence>
<dbReference type="GO" id="GO:0050385">
    <property type="term" value="F:ureidoglycolate lyase activity"/>
    <property type="evidence" value="ECO:0007669"/>
    <property type="project" value="UniProtKB-EC"/>
</dbReference>
<dbReference type="InterPro" id="IPR051121">
    <property type="entry name" value="FAH"/>
</dbReference>
<dbReference type="Gene3D" id="3.90.850.10">
    <property type="entry name" value="Fumarylacetoacetase-like, C-terminal domain"/>
    <property type="match status" value="1"/>
</dbReference>
<dbReference type="OrthoDB" id="5197601at2"/>
<dbReference type="GO" id="GO:0019752">
    <property type="term" value="P:carboxylic acid metabolic process"/>
    <property type="evidence" value="ECO:0007669"/>
    <property type="project" value="UniProtKB-ARBA"/>
</dbReference>
<protein>
    <submittedName>
        <fullName evidence="4">2-keto-4-pentenoate hydratase/2-oxohepta-3-ene-1,7-dioic acid hydratase in catechol pathway</fullName>
    </submittedName>
    <submittedName>
        <fullName evidence="5">Ureidoglycolate lyase</fullName>
        <ecNumber evidence="5">4.3.2.3</ecNumber>
    </submittedName>
</protein>
<evidence type="ECO:0000256" key="1">
    <source>
        <dbReference type="ARBA" id="ARBA00010211"/>
    </source>
</evidence>
<dbReference type="Proteomes" id="UP000193495">
    <property type="component" value="Unassembled WGS sequence"/>
</dbReference>
<dbReference type="FunFam" id="3.90.850.10:FF:000002">
    <property type="entry name" value="2-hydroxyhepta-2,4-diene-1,7-dioate isomerase"/>
    <property type="match status" value="1"/>
</dbReference>
<evidence type="ECO:0000259" key="3">
    <source>
        <dbReference type="Pfam" id="PF01557"/>
    </source>
</evidence>
<dbReference type="EC" id="4.3.2.3" evidence="5"/>
<sequence>MRFLVGVTESGPAVHLVRDARAYNLSERFDGVGEDLAGLIGNPRLLQQIAGAVDLGPGVPVSHVTPSLPVRRPPSIICMGLNYIEHIKEGGYDIPDYPALFMRGPKSIMAAGAPMVLPRCSEKLDYEAELMVIIGQGGRHIAEEEALSHVFGYTVFNDGSIRDYQRKTHQWTPGKNFDDTGAIGPFVVTPDELPEGASGLSIESRVGSEILQRSNTANMIWPVARAIAIISEYTTLQPGDHIAMGTPPGVGHAKTPPRWLRSGETVEIEIEGIGICASPVVDEAEPVRSKSSVAANA</sequence>
<dbReference type="AlphaFoldDB" id="A0A1X6Z2K5"/>
<keyword evidence="7" id="KW-1185">Reference proteome</keyword>
<keyword evidence="5" id="KW-0456">Lyase</keyword>
<dbReference type="SUPFAM" id="SSF56529">
    <property type="entry name" value="FAH"/>
    <property type="match status" value="1"/>
</dbReference>
<dbReference type="Pfam" id="PF01557">
    <property type="entry name" value="FAA_hydrolase"/>
    <property type="match status" value="1"/>
</dbReference>
<dbReference type="RefSeq" id="WP_085895918.1">
    <property type="nucleotide sequence ID" value="NZ_FWFY01000004.1"/>
</dbReference>
<dbReference type="PANTHER" id="PTHR42796">
    <property type="entry name" value="FUMARYLACETOACETATE HYDROLASE DOMAIN-CONTAINING PROTEIN 2A-RELATED"/>
    <property type="match status" value="1"/>
</dbReference>
<dbReference type="PANTHER" id="PTHR42796:SF4">
    <property type="entry name" value="FUMARYLACETOACETATE HYDROLASE DOMAIN-CONTAINING PROTEIN 2A"/>
    <property type="match status" value="1"/>
</dbReference>
<feature type="domain" description="Fumarylacetoacetase-like C-terminal" evidence="3">
    <location>
        <begin position="76"/>
        <end position="281"/>
    </location>
</feature>
<gene>
    <name evidence="4" type="ORF">CLV79_1147</name>
    <name evidence="5" type="ORF">LOS8367_01551</name>
</gene>
<evidence type="ECO:0000313" key="5">
    <source>
        <dbReference type="EMBL" id="SLN38679.1"/>
    </source>
</evidence>